<reference evidence="3 4" key="1">
    <citation type="submission" date="2024-03" db="EMBL/GenBank/DDBJ databases">
        <title>Adaptation during the transition from Ophiocordyceps entomopathogen to insect associate is accompanied by gene loss and intensified selection.</title>
        <authorList>
            <person name="Ward C.M."/>
            <person name="Onetto C.A."/>
            <person name="Borneman A.R."/>
        </authorList>
    </citation>
    <scope>NUCLEOTIDE SEQUENCE [LARGE SCALE GENOMIC DNA]</scope>
    <source>
        <strain evidence="3">AWRI1</strain>
        <tissue evidence="3">Single Adult Female</tissue>
    </source>
</reference>
<dbReference type="InterPro" id="IPR036259">
    <property type="entry name" value="MFS_trans_sf"/>
</dbReference>
<feature type="transmembrane region" description="Helical" evidence="2">
    <location>
        <begin position="123"/>
        <end position="143"/>
    </location>
</feature>
<accession>A0AAN9T7W9</accession>
<keyword evidence="1" id="KW-1015">Disulfide bond</keyword>
<feature type="transmembrane region" description="Helical" evidence="2">
    <location>
        <begin position="150"/>
        <end position="172"/>
    </location>
</feature>
<dbReference type="AlphaFoldDB" id="A0AAN9T7W9"/>
<evidence type="ECO:0000256" key="1">
    <source>
        <dbReference type="ARBA" id="ARBA00023157"/>
    </source>
</evidence>
<dbReference type="GO" id="GO:0016323">
    <property type="term" value="C:basolateral plasma membrane"/>
    <property type="evidence" value="ECO:0007669"/>
    <property type="project" value="TreeGrafter"/>
</dbReference>
<dbReference type="SUPFAM" id="SSF103473">
    <property type="entry name" value="MFS general substrate transporter"/>
    <property type="match status" value="1"/>
</dbReference>
<comment type="caution">
    <text evidence="3">The sequence shown here is derived from an EMBL/GenBank/DDBJ whole genome shotgun (WGS) entry which is preliminary data.</text>
</comment>
<protein>
    <recommendedName>
        <fullName evidence="5">Solute carrier organic anion transporter family member</fullName>
    </recommendedName>
</protein>
<evidence type="ECO:0008006" key="5">
    <source>
        <dbReference type="Google" id="ProtNLM"/>
    </source>
</evidence>
<keyword evidence="2" id="KW-0472">Membrane</keyword>
<evidence type="ECO:0000313" key="4">
    <source>
        <dbReference type="Proteomes" id="UP001367676"/>
    </source>
</evidence>
<dbReference type="PANTHER" id="PTHR11388:SF159">
    <property type="entry name" value="SOLUTE CARRIER ORGANIC ANION TRANSPORTER FAMILY MEMBER 74D"/>
    <property type="match status" value="1"/>
</dbReference>
<evidence type="ECO:0000313" key="3">
    <source>
        <dbReference type="EMBL" id="KAK7575621.1"/>
    </source>
</evidence>
<gene>
    <name evidence="3" type="ORF">V9T40_011907</name>
</gene>
<keyword evidence="2" id="KW-1133">Transmembrane helix</keyword>
<sequence length="411" mass="45586">MTMDDKIKETQNGKWKSLFKGDKDIHKNGNSCLTPLANTNGNNCSDKEKPHNGEIVELAEEDISCGVGPCSPKWLQPLASKQAFLVTFCLTWVLQGMFSTYFVSVITTIEKLFQLQSKVTGMILSATEVGQISCTLMFTYYGGHGHRPRWIACGMLLFAVCSFLCSLPHFLFEYPSVLADKNMTLNWTMDERCHTGTNFSMDAAMRCEKLSSIEQPSGTKNIVLLIFLVSLLGVGMGQTPIYTLGISFIDDNVTSRESALYFAITIGVRIMGPALGFIMGSVCTRLYINLSSNPPVLPTDPQWRGAWWLGLVLDSGLLLLASLAMFLFPKRLKGSRTPPALKPKAAACRKSPRLRDFPKTIKRLLKNDILMFRTASSVLHILPIAGLYAFLPKFLESQFRFPAYTANMVAG</sequence>
<dbReference type="GO" id="GO:0043252">
    <property type="term" value="P:sodium-independent organic anion transport"/>
    <property type="evidence" value="ECO:0007669"/>
    <property type="project" value="TreeGrafter"/>
</dbReference>
<dbReference type="PANTHER" id="PTHR11388">
    <property type="entry name" value="ORGANIC ANION TRANSPORTER"/>
    <property type="match status" value="1"/>
</dbReference>
<name>A0AAN9T7W9_9HEMI</name>
<feature type="transmembrane region" description="Helical" evidence="2">
    <location>
        <begin position="370"/>
        <end position="391"/>
    </location>
</feature>
<feature type="transmembrane region" description="Helical" evidence="2">
    <location>
        <begin position="260"/>
        <end position="287"/>
    </location>
</feature>
<feature type="transmembrane region" description="Helical" evidence="2">
    <location>
        <begin position="307"/>
        <end position="328"/>
    </location>
</feature>
<proteinExistence type="predicted"/>
<feature type="transmembrane region" description="Helical" evidence="2">
    <location>
        <begin position="83"/>
        <end position="103"/>
    </location>
</feature>
<dbReference type="GO" id="GO:0015347">
    <property type="term" value="F:sodium-independent organic anion transmembrane transporter activity"/>
    <property type="evidence" value="ECO:0007669"/>
    <property type="project" value="TreeGrafter"/>
</dbReference>
<organism evidence="3 4">
    <name type="scientific">Parthenolecanium corni</name>
    <dbReference type="NCBI Taxonomy" id="536013"/>
    <lineage>
        <taxon>Eukaryota</taxon>
        <taxon>Metazoa</taxon>
        <taxon>Ecdysozoa</taxon>
        <taxon>Arthropoda</taxon>
        <taxon>Hexapoda</taxon>
        <taxon>Insecta</taxon>
        <taxon>Pterygota</taxon>
        <taxon>Neoptera</taxon>
        <taxon>Paraneoptera</taxon>
        <taxon>Hemiptera</taxon>
        <taxon>Sternorrhyncha</taxon>
        <taxon>Coccoidea</taxon>
        <taxon>Coccidae</taxon>
        <taxon>Parthenolecanium</taxon>
    </lineage>
</organism>
<dbReference type="InterPro" id="IPR004156">
    <property type="entry name" value="OATP"/>
</dbReference>
<dbReference type="Pfam" id="PF03137">
    <property type="entry name" value="OATP"/>
    <property type="match status" value="1"/>
</dbReference>
<dbReference type="EMBL" id="JBBCAQ010000036">
    <property type="protein sequence ID" value="KAK7575621.1"/>
    <property type="molecule type" value="Genomic_DNA"/>
</dbReference>
<dbReference type="Gene3D" id="1.20.1250.20">
    <property type="entry name" value="MFS general substrate transporter like domains"/>
    <property type="match status" value="1"/>
</dbReference>
<keyword evidence="2" id="KW-0812">Transmembrane</keyword>
<keyword evidence="4" id="KW-1185">Reference proteome</keyword>
<evidence type="ECO:0000256" key="2">
    <source>
        <dbReference type="SAM" id="Phobius"/>
    </source>
</evidence>
<dbReference type="Proteomes" id="UP001367676">
    <property type="component" value="Unassembled WGS sequence"/>
</dbReference>
<feature type="transmembrane region" description="Helical" evidence="2">
    <location>
        <begin position="222"/>
        <end position="248"/>
    </location>
</feature>